<keyword evidence="2" id="KW-1185">Reference proteome</keyword>
<gene>
    <name evidence="1" type="ORF">M378DRAFT_169158</name>
</gene>
<dbReference type="HOGENOM" id="CLU_2885340_0_0_1"/>
<reference evidence="1 2" key="1">
    <citation type="submission" date="2014-04" db="EMBL/GenBank/DDBJ databases">
        <title>Evolutionary Origins and Diversification of the Mycorrhizal Mutualists.</title>
        <authorList>
            <consortium name="DOE Joint Genome Institute"/>
            <consortium name="Mycorrhizal Genomics Consortium"/>
            <person name="Kohler A."/>
            <person name="Kuo A."/>
            <person name="Nagy L.G."/>
            <person name="Floudas D."/>
            <person name="Copeland A."/>
            <person name="Barry K.W."/>
            <person name="Cichocki N."/>
            <person name="Veneault-Fourrey C."/>
            <person name="LaButti K."/>
            <person name="Lindquist E.A."/>
            <person name="Lipzen A."/>
            <person name="Lundell T."/>
            <person name="Morin E."/>
            <person name="Murat C."/>
            <person name="Riley R."/>
            <person name="Ohm R."/>
            <person name="Sun H."/>
            <person name="Tunlid A."/>
            <person name="Henrissat B."/>
            <person name="Grigoriev I.V."/>
            <person name="Hibbett D.S."/>
            <person name="Martin F."/>
        </authorList>
    </citation>
    <scope>NUCLEOTIDE SEQUENCE [LARGE SCALE GENOMIC DNA]</scope>
    <source>
        <strain evidence="1 2">Koide BX008</strain>
    </source>
</reference>
<accession>A0A0C2WT71</accession>
<dbReference type="Proteomes" id="UP000054549">
    <property type="component" value="Unassembled WGS sequence"/>
</dbReference>
<name>A0A0C2WT71_AMAMK</name>
<dbReference type="AlphaFoldDB" id="A0A0C2WT71"/>
<sequence>MGVIARSARSAASSLSLTVLVAQYDAPYYGSVHIPRGAECWATSAQHKPSSGIWTRELTESAT</sequence>
<organism evidence="1 2">
    <name type="scientific">Amanita muscaria (strain Koide BX008)</name>
    <dbReference type="NCBI Taxonomy" id="946122"/>
    <lineage>
        <taxon>Eukaryota</taxon>
        <taxon>Fungi</taxon>
        <taxon>Dikarya</taxon>
        <taxon>Basidiomycota</taxon>
        <taxon>Agaricomycotina</taxon>
        <taxon>Agaricomycetes</taxon>
        <taxon>Agaricomycetidae</taxon>
        <taxon>Agaricales</taxon>
        <taxon>Pluteineae</taxon>
        <taxon>Amanitaceae</taxon>
        <taxon>Amanita</taxon>
    </lineage>
</organism>
<dbReference type="InParanoid" id="A0A0C2WT71"/>
<evidence type="ECO:0000313" key="1">
    <source>
        <dbReference type="EMBL" id="KIL59508.1"/>
    </source>
</evidence>
<proteinExistence type="predicted"/>
<evidence type="ECO:0000313" key="2">
    <source>
        <dbReference type="Proteomes" id="UP000054549"/>
    </source>
</evidence>
<protein>
    <submittedName>
        <fullName evidence="1">Uncharacterized protein</fullName>
    </submittedName>
</protein>
<dbReference type="EMBL" id="KN818314">
    <property type="protein sequence ID" value="KIL59508.1"/>
    <property type="molecule type" value="Genomic_DNA"/>
</dbReference>